<dbReference type="EMBL" id="CP023510">
    <property type="protein sequence ID" value="ATF63913.1"/>
    <property type="molecule type" value="Genomic_DNA"/>
</dbReference>
<reference evidence="2" key="1">
    <citation type="submission" date="2017-09" db="EMBL/GenBank/DDBJ databases">
        <title>FDA dAtabase for Regulatory Grade micrObial Sequences (FDA-ARGOS): Supporting development and validation of Infectious Disease Dx tests.</title>
        <authorList>
            <person name="Minogue T."/>
            <person name="Wolcott M."/>
            <person name="Wasieloski L."/>
            <person name="Aguilar W."/>
            <person name="Moore D."/>
            <person name="Tallon L."/>
            <person name="Sadzewicz L."/>
            <person name="Ott S."/>
            <person name="Zhao X."/>
            <person name="Nagaraj S."/>
            <person name="Vavikolanu K."/>
            <person name="Aluvathingal J."/>
            <person name="Nadendla S."/>
            <person name="Sichtig H."/>
        </authorList>
    </citation>
    <scope>NUCLEOTIDE SEQUENCE [LARGE SCALE GENOMIC DNA]</scope>
    <source>
        <strain evidence="2">FDAARGOS_369</strain>
    </source>
</reference>
<evidence type="ECO:0000313" key="2">
    <source>
        <dbReference type="Proteomes" id="UP000218628"/>
    </source>
</evidence>
<dbReference type="AlphaFoldDB" id="A0A291DHM6"/>
<protein>
    <submittedName>
        <fullName evidence="1">Uncharacterized protein</fullName>
    </submittedName>
</protein>
<organism evidence="1 2">
    <name type="scientific">Rothia mucilaginosa</name>
    <dbReference type="NCBI Taxonomy" id="43675"/>
    <lineage>
        <taxon>Bacteria</taxon>
        <taxon>Bacillati</taxon>
        <taxon>Actinomycetota</taxon>
        <taxon>Actinomycetes</taxon>
        <taxon>Micrococcales</taxon>
        <taxon>Micrococcaceae</taxon>
        <taxon>Rothia</taxon>
    </lineage>
</organism>
<evidence type="ECO:0000313" key="1">
    <source>
        <dbReference type="EMBL" id="ATF63913.1"/>
    </source>
</evidence>
<sequence length="307" mass="34875">MAGKRVKAYPHLTLFPHEVEWGEWDIRNQNGEIVDPDKLPSTWDYDTDLELSISVKVRLEGIRRVLGNEESLPRLICEVQCRPTHWSVIEESRDVQLDSESFVAVVSAKIPGRKVAGELKLRAALVAGALNIDGYNTDETAYIAVQEDSLSLSAKGAGMPFSQLDFSRVREWDKNAPWVVRCNASNPEALYSRCVRVFVNTKHPVCKALVRGDEKDYEILEPAISRDFLATLVREIYVAHLNENSLYTSQKELTEGNCEEFQIVTQRIIKENFSMTIPELIDALKRDWNSVQSKIDGITGYMQKGWK</sequence>
<gene>
    <name evidence="1" type="ORF">CO690_09605</name>
</gene>
<dbReference type="RefSeq" id="WP_070599910.1">
    <property type="nucleotide sequence ID" value="NZ_CP023510.1"/>
</dbReference>
<proteinExistence type="predicted"/>
<accession>A0A291DHM6</accession>
<name>A0A291DHM6_9MICC</name>
<dbReference type="Proteomes" id="UP000218628">
    <property type="component" value="Chromosome"/>
</dbReference>